<dbReference type="Proteomes" id="UP000252085">
    <property type="component" value="Unassembled WGS sequence"/>
</dbReference>
<dbReference type="GO" id="GO:0034355">
    <property type="term" value="P:NAD+ biosynthetic process via the salvage pathway"/>
    <property type="evidence" value="ECO:0007669"/>
    <property type="project" value="TreeGrafter"/>
</dbReference>
<evidence type="ECO:0000256" key="4">
    <source>
        <dbReference type="ARBA" id="ARBA00022553"/>
    </source>
</evidence>
<dbReference type="InterPro" id="IPR041619">
    <property type="entry name" value="NAPRTase_C"/>
</dbReference>
<evidence type="ECO:0000259" key="12">
    <source>
        <dbReference type="Pfam" id="PF17767"/>
    </source>
</evidence>
<dbReference type="PIRSF" id="PIRSF000484">
    <property type="entry name" value="NAPRT"/>
    <property type="match status" value="1"/>
</dbReference>
<comment type="function">
    <text evidence="9">Catalyzes the first step in the biosynthesis of NAD from nicotinic acid, the ATP-dependent synthesis of beta-nicotinate D-ribonucleotide from nicotinate and 5-phospho-D-ribose 1-phosphate.</text>
</comment>
<dbReference type="Pfam" id="PF17767">
    <property type="entry name" value="NAPRTase_N"/>
    <property type="match status" value="1"/>
</dbReference>
<dbReference type="InterPro" id="IPR013785">
    <property type="entry name" value="Aldolase_TIM"/>
</dbReference>
<dbReference type="EC" id="6.3.4.21" evidence="3 9"/>
<evidence type="ECO:0000259" key="11">
    <source>
        <dbReference type="Pfam" id="PF04095"/>
    </source>
</evidence>
<dbReference type="NCBIfam" id="NF009131">
    <property type="entry name" value="PRK12484.1"/>
    <property type="match status" value="1"/>
</dbReference>
<dbReference type="SUPFAM" id="SSF51690">
    <property type="entry name" value="Nicotinate/Quinolinate PRTase C-terminal domain-like"/>
    <property type="match status" value="1"/>
</dbReference>
<feature type="region of interest" description="Disordered" evidence="10">
    <location>
        <begin position="463"/>
        <end position="485"/>
    </location>
</feature>
<dbReference type="NCBIfam" id="TIGR01513">
    <property type="entry name" value="NAPRTase_put"/>
    <property type="match status" value="1"/>
</dbReference>
<comment type="PTM">
    <text evidence="9">Transiently phosphorylated on a His residue during the reaction cycle. Phosphorylation strongly increases the affinity for substrates and increases the rate of nicotinate D-ribonucleotide production. Dephosphorylation regenerates the low-affinity form of the enzyme, leading to product release.</text>
</comment>
<comment type="catalytic activity">
    <reaction evidence="8 9">
        <text>5-phospho-alpha-D-ribose 1-diphosphate + nicotinate + ATP + H2O = nicotinate beta-D-ribonucleotide + ADP + phosphate + diphosphate</text>
        <dbReference type="Rhea" id="RHEA:36163"/>
        <dbReference type="ChEBI" id="CHEBI:15377"/>
        <dbReference type="ChEBI" id="CHEBI:30616"/>
        <dbReference type="ChEBI" id="CHEBI:32544"/>
        <dbReference type="ChEBI" id="CHEBI:33019"/>
        <dbReference type="ChEBI" id="CHEBI:43474"/>
        <dbReference type="ChEBI" id="CHEBI:57502"/>
        <dbReference type="ChEBI" id="CHEBI:58017"/>
        <dbReference type="ChEBI" id="CHEBI:456216"/>
        <dbReference type="EC" id="6.3.4.21"/>
    </reaction>
</comment>
<dbReference type="NCBIfam" id="NF006696">
    <property type="entry name" value="PRK09243.1-3"/>
    <property type="match status" value="1"/>
</dbReference>
<evidence type="ECO:0000256" key="7">
    <source>
        <dbReference type="ARBA" id="ARBA00022679"/>
    </source>
</evidence>
<evidence type="ECO:0000313" key="14">
    <source>
        <dbReference type="EMBL" id="RCJ35017.1"/>
    </source>
</evidence>
<dbReference type="Pfam" id="PF04095">
    <property type="entry name" value="NAPRTase"/>
    <property type="match status" value="1"/>
</dbReference>
<organism evidence="14 15">
    <name type="scientific">Nostoc punctiforme NIES-2108</name>
    <dbReference type="NCBI Taxonomy" id="1356359"/>
    <lineage>
        <taxon>Bacteria</taxon>
        <taxon>Bacillati</taxon>
        <taxon>Cyanobacteriota</taxon>
        <taxon>Cyanophyceae</taxon>
        <taxon>Nostocales</taxon>
        <taxon>Nostocaceae</taxon>
        <taxon>Nostoc</taxon>
    </lineage>
</organism>
<dbReference type="InterPro" id="IPR041525">
    <property type="entry name" value="N/Namide_PRibTrfase"/>
</dbReference>
<dbReference type="Pfam" id="PF17956">
    <property type="entry name" value="NAPRTase_C"/>
    <property type="match status" value="1"/>
</dbReference>
<gene>
    <name evidence="14" type="ORF">A6769_19860</name>
</gene>
<evidence type="ECO:0000259" key="13">
    <source>
        <dbReference type="Pfam" id="PF17956"/>
    </source>
</evidence>
<proteinExistence type="inferred from homology"/>
<dbReference type="SUPFAM" id="SSF54675">
    <property type="entry name" value="Nicotinate/Quinolinate PRTase N-terminal domain-like"/>
    <property type="match status" value="1"/>
</dbReference>
<comment type="pathway">
    <text evidence="1 9">Cofactor biosynthesis; NAD(+) biosynthesis; nicotinate D-ribonucleotide from nicotinate: step 1/1.</text>
</comment>
<accession>A0A367REQ6</accession>
<comment type="similarity">
    <text evidence="2 9">Belongs to the NAPRTase family.</text>
</comment>
<keyword evidence="4" id="KW-0597">Phosphoprotein</keyword>
<evidence type="ECO:0000313" key="15">
    <source>
        <dbReference type="Proteomes" id="UP000252085"/>
    </source>
</evidence>
<evidence type="ECO:0000256" key="9">
    <source>
        <dbReference type="RuleBase" id="RU365100"/>
    </source>
</evidence>
<dbReference type="InterPro" id="IPR006405">
    <property type="entry name" value="Nic_PRibTrfase_pncB"/>
</dbReference>
<dbReference type="EMBL" id="LXQE01000153">
    <property type="protein sequence ID" value="RCJ35017.1"/>
    <property type="molecule type" value="Genomic_DNA"/>
</dbReference>
<keyword evidence="6 9" id="KW-0662">Pyridine nucleotide biosynthesis</keyword>
<feature type="domain" description="Nicotinate/nicotinamide phosphoribosyltransferase" evidence="11">
    <location>
        <begin position="179"/>
        <end position="297"/>
    </location>
</feature>
<keyword evidence="14" id="KW-0328">Glycosyltransferase</keyword>
<keyword evidence="7 9" id="KW-0808">Transferase</keyword>
<evidence type="ECO:0000256" key="5">
    <source>
        <dbReference type="ARBA" id="ARBA00022598"/>
    </source>
</evidence>
<dbReference type="CDD" id="cd01570">
    <property type="entry name" value="NAPRTase_A"/>
    <property type="match status" value="1"/>
</dbReference>
<sequence>MTTLPDLDYVYKQQSQQNQELNLSADDYSLLTDLYQLTMAACYTGEGIEQRRASFELSVRRLPEGFGYLIAMGLTQALEYLAKIRFSSAQIAALQATGIFAHASDRFWSLLAEGKFTGDVWAVPEGTAVFANQPLLRVEAPLWQAQLVETYLLNTINYQTLIATKAARLRDVAGESATLLEFGTRRAFSPQGSLWAARAALAGGLDSTSNVLAALQLGEKPSGTMAHALVMALSAIEGTEEQAFSAFHRYFPGAPLLIDTYDTIAAAQRLAEKVNSGEMQLTGVRLDSGDLVTLSKQVRSLLPDVPIFASGDLDEWEIARLKAAGAEIDGYGLGTRLVTGSPVNGVYKLVDIDGIPVMKQSSGKVTYPGRKQIFRSFTGGKVKADRLGLLGEIALEDEALLQLVVQHGERIQPLESLATIRQRTAASVASLPQETRRLHDPVSMQVEISEGLRVLTEETKKRTAKDAFSARGSANAQRLEEKDAK</sequence>
<dbReference type="PANTHER" id="PTHR11098">
    <property type="entry name" value="NICOTINATE PHOSPHORIBOSYLTRANSFERASE"/>
    <property type="match status" value="1"/>
</dbReference>
<dbReference type="InterPro" id="IPR007229">
    <property type="entry name" value="Nic_PRibTrfase-Fam"/>
</dbReference>
<dbReference type="Gene3D" id="3.20.20.70">
    <property type="entry name" value="Aldolase class I"/>
    <property type="match status" value="1"/>
</dbReference>
<comment type="caution">
    <text evidence="14">The sequence shown here is derived from an EMBL/GenBank/DDBJ whole genome shotgun (WGS) entry which is preliminary data.</text>
</comment>
<feature type="domain" description="Nicotinate phosphoribosyltransferase C-terminal" evidence="13">
    <location>
        <begin position="398"/>
        <end position="453"/>
    </location>
</feature>
<dbReference type="PANTHER" id="PTHR11098:SF1">
    <property type="entry name" value="NICOTINATE PHOSPHORIBOSYLTRANSFERASE"/>
    <property type="match status" value="1"/>
</dbReference>
<evidence type="ECO:0000256" key="8">
    <source>
        <dbReference type="ARBA" id="ARBA00048668"/>
    </source>
</evidence>
<evidence type="ECO:0000256" key="2">
    <source>
        <dbReference type="ARBA" id="ARBA00010897"/>
    </source>
</evidence>
<protein>
    <recommendedName>
        <fullName evidence="3 9">Nicotinate phosphoribosyltransferase</fullName>
        <ecNumber evidence="3 9">6.3.4.21</ecNumber>
    </recommendedName>
</protein>
<feature type="domain" description="Nicotinate phosphoribosyltransferase N-terminal" evidence="12">
    <location>
        <begin position="30"/>
        <end position="157"/>
    </location>
</feature>
<dbReference type="UniPathway" id="UPA00253">
    <property type="reaction ID" value="UER00457"/>
</dbReference>
<reference evidence="14 15" key="1">
    <citation type="submission" date="2016-04" db="EMBL/GenBank/DDBJ databases">
        <authorList>
            <person name="Evans L.H."/>
            <person name="Alamgir A."/>
            <person name="Owens N."/>
            <person name="Weber N.D."/>
            <person name="Virtaneva K."/>
            <person name="Barbian K."/>
            <person name="Babar A."/>
            <person name="Rosenke K."/>
        </authorList>
    </citation>
    <scope>NUCLEOTIDE SEQUENCE [LARGE SCALE GENOMIC DNA]</scope>
    <source>
        <strain evidence="14">NIES-2108</strain>
    </source>
</reference>
<dbReference type="GO" id="GO:0016757">
    <property type="term" value="F:glycosyltransferase activity"/>
    <property type="evidence" value="ECO:0007669"/>
    <property type="project" value="UniProtKB-KW"/>
</dbReference>
<evidence type="ECO:0000256" key="1">
    <source>
        <dbReference type="ARBA" id="ARBA00004952"/>
    </source>
</evidence>
<evidence type="ECO:0000256" key="6">
    <source>
        <dbReference type="ARBA" id="ARBA00022642"/>
    </source>
</evidence>
<evidence type="ECO:0000256" key="3">
    <source>
        <dbReference type="ARBA" id="ARBA00013236"/>
    </source>
</evidence>
<evidence type="ECO:0000256" key="10">
    <source>
        <dbReference type="SAM" id="MobiDB-lite"/>
    </source>
</evidence>
<dbReference type="InterPro" id="IPR036068">
    <property type="entry name" value="Nicotinate_pribotase-like_C"/>
</dbReference>
<name>A0A367REQ6_NOSPU</name>
<keyword evidence="5 9" id="KW-0436">Ligase</keyword>
<dbReference type="GO" id="GO:0005829">
    <property type="term" value="C:cytosol"/>
    <property type="evidence" value="ECO:0007669"/>
    <property type="project" value="TreeGrafter"/>
</dbReference>
<dbReference type="Gene3D" id="3.20.140.10">
    <property type="entry name" value="nicotinate phosphoribosyltransferase"/>
    <property type="match status" value="3"/>
</dbReference>
<dbReference type="InterPro" id="IPR040727">
    <property type="entry name" value="NAPRTase_N"/>
</dbReference>
<dbReference type="GO" id="GO:0004516">
    <property type="term" value="F:nicotinate phosphoribosyltransferase activity"/>
    <property type="evidence" value="ECO:0007669"/>
    <property type="project" value="UniProtKB-UniRule"/>
</dbReference>
<dbReference type="AlphaFoldDB" id="A0A367REQ6"/>